<dbReference type="PANTHER" id="PTHR37371">
    <property type="entry name" value="OS08G0180400 PROTEIN"/>
    <property type="match status" value="1"/>
</dbReference>
<reference evidence="1 2" key="1">
    <citation type="journal article" date="2021" name="BMC Genomics">
        <title>Datura genome reveals duplications of psychoactive alkaloid biosynthetic genes and high mutation rate following tissue culture.</title>
        <authorList>
            <person name="Rajewski A."/>
            <person name="Carter-House D."/>
            <person name="Stajich J."/>
            <person name="Litt A."/>
        </authorList>
    </citation>
    <scope>NUCLEOTIDE SEQUENCE [LARGE SCALE GENOMIC DNA]</scope>
    <source>
        <strain evidence="1">AR-01</strain>
    </source>
</reference>
<gene>
    <name evidence="1" type="ORF">HAX54_032071</name>
</gene>
<organism evidence="1 2">
    <name type="scientific">Datura stramonium</name>
    <name type="common">Jimsonweed</name>
    <name type="synonym">Common thornapple</name>
    <dbReference type="NCBI Taxonomy" id="4076"/>
    <lineage>
        <taxon>Eukaryota</taxon>
        <taxon>Viridiplantae</taxon>
        <taxon>Streptophyta</taxon>
        <taxon>Embryophyta</taxon>
        <taxon>Tracheophyta</taxon>
        <taxon>Spermatophyta</taxon>
        <taxon>Magnoliopsida</taxon>
        <taxon>eudicotyledons</taxon>
        <taxon>Gunneridae</taxon>
        <taxon>Pentapetalae</taxon>
        <taxon>asterids</taxon>
        <taxon>lamiids</taxon>
        <taxon>Solanales</taxon>
        <taxon>Solanaceae</taxon>
        <taxon>Solanoideae</taxon>
        <taxon>Datureae</taxon>
        <taxon>Datura</taxon>
    </lineage>
</organism>
<comment type="caution">
    <text evidence="1">The sequence shown here is derived from an EMBL/GenBank/DDBJ whole genome shotgun (WGS) entry which is preliminary data.</text>
</comment>
<keyword evidence="2" id="KW-1185">Reference proteome</keyword>
<protein>
    <submittedName>
        <fullName evidence="1">Uncharacterized protein</fullName>
    </submittedName>
</protein>
<dbReference type="Proteomes" id="UP000823775">
    <property type="component" value="Unassembled WGS sequence"/>
</dbReference>
<dbReference type="PANTHER" id="PTHR37371:SF1">
    <property type="entry name" value="KINESIN-LIKE PROTEIN"/>
    <property type="match status" value="1"/>
</dbReference>
<accession>A0ABS8VD44</accession>
<evidence type="ECO:0000313" key="1">
    <source>
        <dbReference type="EMBL" id="MCD9644093.1"/>
    </source>
</evidence>
<sequence>MDFLSTRWRRPRQQVLSESPKPFEFNIKTLKAGSFKNLHELHQKQIVALSVLSFEMQLLFECLSKLITLRTEVYDPLYNELKNWNNECSRTFPTILKFVFGQIQTHGCQQVADEVEREYKKMSQRINEGSEAMNGSYSTFMAELQASGARCKFLALCQL</sequence>
<evidence type="ECO:0000313" key="2">
    <source>
        <dbReference type="Proteomes" id="UP000823775"/>
    </source>
</evidence>
<name>A0ABS8VD44_DATST</name>
<proteinExistence type="predicted"/>
<dbReference type="EMBL" id="JACEIK010004073">
    <property type="protein sequence ID" value="MCD9644093.1"/>
    <property type="molecule type" value="Genomic_DNA"/>
</dbReference>